<dbReference type="EMBL" id="JAHRHJ020000010">
    <property type="protein sequence ID" value="KAH9298243.1"/>
    <property type="molecule type" value="Genomic_DNA"/>
</dbReference>
<dbReference type="SUPFAM" id="SSF69322">
    <property type="entry name" value="Tricorn protease domain 2"/>
    <property type="match status" value="1"/>
</dbReference>
<reference evidence="1 2" key="1">
    <citation type="journal article" date="2021" name="Nat. Plants">
        <title>The Taxus genome provides insights into paclitaxel biosynthesis.</title>
        <authorList>
            <person name="Xiong X."/>
            <person name="Gou J."/>
            <person name="Liao Q."/>
            <person name="Li Y."/>
            <person name="Zhou Q."/>
            <person name="Bi G."/>
            <person name="Li C."/>
            <person name="Du R."/>
            <person name="Wang X."/>
            <person name="Sun T."/>
            <person name="Guo L."/>
            <person name="Liang H."/>
            <person name="Lu P."/>
            <person name="Wu Y."/>
            <person name="Zhang Z."/>
            <person name="Ro D.K."/>
            <person name="Shang Y."/>
            <person name="Huang S."/>
            <person name="Yan J."/>
        </authorList>
    </citation>
    <scope>NUCLEOTIDE SEQUENCE [LARGE SCALE GENOMIC DNA]</scope>
    <source>
        <strain evidence="1">Ta-2019</strain>
    </source>
</reference>
<proteinExistence type="predicted"/>
<sequence>FDALTGCKLSTIDIGAPVVRMSYSPAGCHIVIAVLEDGTIRSCDFETEHTFVLFSPEKRADRLSAGTEVHIALTPLQQVVFFGFHRRMSVT</sequence>
<dbReference type="AlphaFoldDB" id="A0AA38CGF4"/>
<gene>
    <name evidence="1" type="ORF">KI387_029925</name>
</gene>
<feature type="non-terminal residue" evidence="1">
    <location>
        <position position="91"/>
    </location>
</feature>
<dbReference type="Proteomes" id="UP000824469">
    <property type="component" value="Unassembled WGS sequence"/>
</dbReference>
<protein>
    <submittedName>
        <fullName evidence="1">Uncharacterized protein</fullName>
    </submittedName>
</protein>
<accession>A0AA38CGF4</accession>
<evidence type="ECO:0000313" key="1">
    <source>
        <dbReference type="EMBL" id="KAH9298243.1"/>
    </source>
</evidence>
<feature type="non-terminal residue" evidence="1">
    <location>
        <position position="1"/>
    </location>
</feature>
<evidence type="ECO:0000313" key="2">
    <source>
        <dbReference type="Proteomes" id="UP000824469"/>
    </source>
</evidence>
<name>A0AA38CGF4_TAXCH</name>
<comment type="caution">
    <text evidence="1">The sequence shown here is derived from an EMBL/GenBank/DDBJ whole genome shotgun (WGS) entry which is preliminary data.</text>
</comment>
<organism evidence="1 2">
    <name type="scientific">Taxus chinensis</name>
    <name type="common">Chinese yew</name>
    <name type="synonym">Taxus wallichiana var. chinensis</name>
    <dbReference type="NCBI Taxonomy" id="29808"/>
    <lineage>
        <taxon>Eukaryota</taxon>
        <taxon>Viridiplantae</taxon>
        <taxon>Streptophyta</taxon>
        <taxon>Embryophyta</taxon>
        <taxon>Tracheophyta</taxon>
        <taxon>Spermatophyta</taxon>
        <taxon>Pinopsida</taxon>
        <taxon>Pinidae</taxon>
        <taxon>Conifers II</taxon>
        <taxon>Cupressales</taxon>
        <taxon>Taxaceae</taxon>
        <taxon>Taxus</taxon>
    </lineage>
</organism>
<keyword evidence="2" id="KW-1185">Reference proteome</keyword>